<evidence type="ECO:0000313" key="2">
    <source>
        <dbReference type="Proteomes" id="UP001055811"/>
    </source>
</evidence>
<evidence type="ECO:0000313" key="1">
    <source>
        <dbReference type="EMBL" id="KAI3792605.1"/>
    </source>
</evidence>
<gene>
    <name evidence="1" type="ORF">L2E82_06488</name>
</gene>
<proteinExistence type="predicted"/>
<comment type="caution">
    <text evidence="1">The sequence shown here is derived from an EMBL/GenBank/DDBJ whole genome shotgun (WGS) entry which is preliminary data.</text>
</comment>
<reference evidence="1 2" key="2">
    <citation type="journal article" date="2022" name="Mol. Ecol. Resour.">
        <title>The genomes of chicory, endive, great burdock and yacon provide insights into Asteraceae paleo-polyploidization history and plant inulin production.</title>
        <authorList>
            <person name="Fan W."/>
            <person name="Wang S."/>
            <person name="Wang H."/>
            <person name="Wang A."/>
            <person name="Jiang F."/>
            <person name="Liu H."/>
            <person name="Zhao H."/>
            <person name="Xu D."/>
            <person name="Zhang Y."/>
        </authorList>
    </citation>
    <scope>NUCLEOTIDE SEQUENCE [LARGE SCALE GENOMIC DNA]</scope>
    <source>
        <strain evidence="2">cv. Punajuju</strain>
        <tissue evidence="1">Leaves</tissue>
    </source>
</reference>
<keyword evidence="2" id="KW-1185">Reference proteome</keyword>
<dbReference type="Proteomes" id="UP001055811">
    <property type="component" value="Linkage Group LG01"/>
</dbReference>
<protein>
    <submittedName>
        <fullName evidence="1">Uncharacterized protein</fullName>
    </submittedName>
</protein>
<accession>A0ACB9HBP5</accession>
<reference evidence="2" key="1">
    <citation type="journal article" date="2022" name="Mol. Ecol. Resour.">
        <title>The genomes of chicory, endive, great burdock and yacon provide insights into Asteraceae palaeo-polyploidization history and plant inulin production.</title>
        <authorList>
            <person name="Fan W."/>
            <person name="Wang S."/>
            <person name="Wang H."/>
            <person name="Wang A."/>
            <person name="Jiang F."/>
            <person name="Liu H."/>
            <person name="Zhao H."/>
            <person name="Xu D."/>
            <person name="Zhang Y."/>
        </authorList>
    </citation>
    <scope>NUCLEOTIDE SEQUENCE [LARGE SCALE GENOMIC DNA]</scope>
    <source>
        <strain evidence="2">cv. Punajuju</strain>
    </source>
</reference>
<sequence length="231" mass="26713">MDDKIAAFTFFTFFLFTVSAARLTVYPPATNPSAVGSEDASKLAKTSRESLASAGSNIIILPGEKAKPDFDESTANNPLPEPEKRTNDLTRPTNFSRFHPINRHFRGKPPRGPRQIGTHRRPYRKSVTQYTMPRTEVSDRNNEVASRRTDKSNPETFPGEVPSNWLKVKHHYGSRRHHNQPRNNNNNVMKTKNVFDREKLKSLRRQHKQKKREEEAGFMKNIRKFLKHTFD</sequence>
<organism evidence="1 2">
    <name type="scientific">Cichorium intybus</name>
    <name type="common">Chicory</name>
    <dbReference type="NCBI Taxonomy" id="13427"/>
    <lineage>
        <taxon>Eukaryota</taxon>
        <taxon>Viridiplantae</taxon>
        <taxon>Streptophyta</taxon>
        <taxon>Embryophyta</taxon>
        <taxon>Tracheophyta</taxon>
        <taxon>Spermatophyta</taxon>
        <taxon>Magnoliopsida</taxon>
        <taxon>eudicotyledons</taxon>
        <taxon>Gunneridae</taxon>
        <taxon>Pentapetalae</taxon>
        <taxon>asterids</taxon>
        <taxon>campanulids</taxon>
        <taxon>Asterales</taxon>
        <taxon>Asteraceae</taxon>
        <taxon>Cichorioideae</taxon>
        <taxon>Cichorieae</taxon>
        <taxon>Cichoriinae</taxon>
        <taxon>Cichorium</taxon>
    </lineage>
</organism>
<dbReference type="EMBL" id="CM042009">
    <property type="protein sequence ID" value="KAI3792605.1"/>
    <property type="molecule type" value="Genomic_DNA"/>
</dbReference>
<name>A0ACB9HBP5_CICIN</name>